<dbReference type="PANTHER" id="PTHR23255:SF72">
    <property type="entry name" value="RECEPTOR PROTEIN SERINE_THREONINE KINASE"/>
    <property type="match status" value="1"/>
</dbReference>
<dbReference type="Pfam" id="PF07714">
    <property type="entry name" value="PK_Tyr_Ser-Thr"/>
    <property type="match status" value="1"/>
</dbReference>
<dbReference type="GO" id="GO:0071363">
    <property type="term" value="P:cellular response to growth factor stimulus"/>
    <property type="evidence" value="ECO:0007669"/>
    <property type="project" value="TreeGrafter"/>
</dbReference>
<evidence type="ECO:0000256" key="11">
    <source>
        <dbReference type="ARBA" id="ARBA00022989"/>
    </source>
</evidence>
<dbReference type="GO" id="GO:0004675">
    <property type="term" value="F:transmembrane receptor protein serine/threonine kinase activity"/>
    <property type="evidence" value="ECO:0007669"/>
    <property type="project" value="UniProtKB-EC"/>
</dbReference>
<evidence type="ECO:0000256" key="10">
    <source>
        <dbReference type="ARBA" id="ARBA00022840"/>
    </source>
</evidence>
<feature type="transmembrane region" description="Helical" evidence="15">
    <location>
        <begin position="116"/>
        <end position="139"/>
    </location>
</feature>
<keyword evidence="4" id="KW-0723">Serine/threonine-protein kinase</keyword>
<dbReference type="PROSITE" id="PS00107">
    <property type="entry name" value="PROTEIN_KINASE_ATP"/>
    <property type="match status" value="1"/>
</dbReference>
<evidence type="ECO:0000256" key="13">
    <source>
        <dbReference type="ARBA" id="ARBA00023170"/>
    </source>
</evidence>
<dbReference type="InterPro" id="IPR000333">
    <property type="entry name" value="TGFB_receptor"/>
</dbReference>
<evidence type="ECO:0000256" key="4">
    <source>
        <dbReference type="ARBA" id="ARBA00022527"/>
    </source>
</evidence>
<dbReference type="PANTHER" id="PTHR23255">
    <property type="entry name" value="TRANSFORMING GROWTH FACTOR-BETA RECEPTOR TYPE I AND II"/>
    <property type="match status" value="1"/>
</dbReference>
<evidence type="ECO:0000313" key="17">
    <source>
        <dbReference type="EMBL" id="KAK2552278.1"/>
    </source>
</evidence>
<dbReference type="InterPro" id="IPR000719">
    <property type="entry name" value="Prot_kinase_dom"/>
</dbReference>
<dbReference type="InterPro" id="IPR011009">
    <property type="entry name" value="Kinase-like_dom_sf"/>
</dbReference>
<feature type="binding site" evidence="14">
    <location>
        <position position="218"/>
    </location>
    <ligand>
        <name>ATP</name>
        <dbReference type="ChEBI" id="CHEBI:30616"/>
    </ligand>
</feature>
<feature type="domain" description="Protein kinase" evidence="16">
    <location>
        <begin position="191"/>
        <end position="477"/>
    </location>
</feature>
<dbReference type="InterPro" id="IPR001245">
    <property type="entry name" value="Ser-Thr/Tyr_kinase_cat_dom"/>
</dbReference>
<name>A0AAD9Q020_ACRCE</name>
<keyword evidence="10 14" id="KW-0067">ATP-binding</keyword>
<dbReference type="EMBL" id="JARQWQ010000088">
    <property type="protein sequence ID" value="KAK2552278.1"/>
    <property type="molecule type" value="Genomic_DNA"/>
</dbReference>
<keyword evidence="6 15" id="KW-0812">Transmembrane</keyword>
<dbReference type="PROSITE" id="PS50011">
    <property type="entry name" value="PROTEIN_KINASE_DOM"/>
    <property type="match status" value="1"/>
</dbReference>
<evidence type="ECO:0000256" key="14">
    <source>
        <dbReference type="PROSITE-ProRule" id="PRU10141"/>
    </source>
</evidence>
<organism evidence="17 18">
    <name type="scientific">Acropora cervicornis</name>
    <name type="common">Staghorn coral</name>
    <dbReference type="NCBI Taxonomy" id="6130"/>
    <lineage>
        <taxon>Eukaryota</taxon>
        <taxon>Metazoa</taxon>
        <taxon>Cnidaria</taxon>
        <taxon>Anthozoa</taxon>
        <taxon>Hexacorallia</taxon>
        <taxon>Scleractinia</taxon>
        <taxon>Astrocoeniina</taxon>
        <taxon>Acroporidae</taxon>
        <taxon>Acropora</taxon>
    </lineage>
</organism>
<sequence length="516" mass="58431">MEGATVFSLNTTNSTEMPTSPSAKIKCFCSGCKKSNRTCSAKLGCFSARLSEQLVKKGCLDGDLHQKITCQNAMNLVNCCYKSWCNWNNTPPFITEQPTNSSKRNHLNEEDKSLDFIMLSIFSPLAVLVLLIVVMCLVYKHLQRRQLRKDRYPNLGYSRHSSAGNKLLECWSCQSESDLHPLAQRTSAQDLDLITLIGNGKFAKIWRGLWHGDDVAVKLFHPSTVDLFNNEVSINNVVGNHQNILRLQHSHSAFSWNQISYSCIVTEYHDNGSLFDFINRRTVNIQEMFSLALSAARGLSHLHGEIYQKDETFSIAHCDIKSKNILVKANLTCAIGGLGFAVVDKWKEEISLKKKHRGTPRYMAPEILDDTVFKSFESYKRADMYSFGLVLWEIVRRTSIEGKILEAYALPYHDMVPADPTVEDMKKVVIAQQKRPFVPNRWSENSSVVKMIKDCWKQNAPARLSSLRVKKNLSKLMDMVKPAPSNTALSEEYAVISDVNIHIPETFIENHTSVKA</sequence>
<evidence type="ECO:0000256" key="9">
    <source>
        <dbReference type="ARBA" id="ARBA00022777"/>
    </source>
</evidence>
<dbReference type="Gene3D" id="3.30.200.20">
    <property type="entry name" value="Phosphorylase Kinase, domain 1"/>
    <property type="match status" value="1"/>
</dbReference>
<reference evidence="17" key="2">
    <citation type="journal article" date="2023" name="Science">
        <title>Genomic signatures of disease resistance in endangered staghorn corals.</title>
        <authorList>
            <person name="Vollmer S.V."/>
            <person name="Selwyn J.D."/>
            <person name="Despard B.A."/>
            <person name="Roesel C.L."/>
        </authorList>
    </citation>
    <scope>NUCLEOTIDE SEQUENCE</scope>
    <source>
        <strain evidence="17">K2</strain>
    </source>
</reference>
<keyword evidence="12 15" id="KW-0472">Membrane</keyword>
<accession>A0AAD9Q020</accession>
<evidence type="ECO:0000256" key="2">
    <source>
        <dbReference type="ARBA" id="ARBA00009605"/>
    </source>
</evidence>
<keyword evidence="7" id="KW-0732">Signal</keyword>
<dbReference type="AlphaFoldDB" id="A0AAD9Q020"/>
<keyword evidence="11 15" id="KW-1133">Transmembrane helix</keyword>
<dbReference type="SMART" id="SM00220">
    <property type="entry name" value="S_TKc"/>
    <property type="match status" value="1"/>
</dbReference>
<evidence type="ECO:0000256" key="12">
    <source>
        <dbReference type="ARBA" id="ARBA00023136"/>
    </source>
</evidence>
<evidence type="ECO:0000256" key="3">
    <source>
        <dbReference type="ARBA" id="ARBA00012401"/>
    </source>
</evidence>
<evidence type="ECO:0000259" key="16">
    <source>
        <dbReference type="PROSITE" id="PS50011"/>
    </source>
</evidence>
<evidence type="ECO:0000256" key="15">
    <source>
        <dbReference type="SAM" id="Phobius"/>
    </source>
</evidence>
<dbReference type="GO" id="GO:0005524">
    <property type="term" value="F:ATP binding"/>
    <property type="evidence" value="ECO:0007669"/>
    <property type="project" value="UniProtKB-UniRule"/>
</dbReference>
<evidence type="ECO:0000256" key="6">
    <source>
        <dbReference type="ARBA" id="ARBA00022692"/>
    </source>
</evidence>
<evidence type="ECO:0000256" key="8">
    <source>
        <dbReference type="ARBA" id="ARBA00022741"/>
    </source>
</evidence>
<comment type="similarity">
    <text evidence="2">Belongs to the protein kinase superfamily. TKL Ser/Thr protein kinase family. TGFB receptor subfamily.</text>
</comment>
<evidence type="ECO:0000256" key="1">
    <source>
        <dbReference type="ARBA" id="ARBA00004479"/>
    </source>
</evidence>
<dbReference type="InterPro" id="IPR008271">
    <property type="entry name" value="Ser/Thr_kinase_AS"/>
</dbReference>
<dbReference type="GO" id="GO:0005886">
    <property type="term" value="C:plasma membrane"/>
    <property type="evidence" value="ECO:0007669"/>
    <property type="project" value="TreeGrafter"/>
</dbReference>
<reference evidence="17" key="1">
    <citation type="journal article" date="2023" name="G3 (Bethesda)">
        <title>Whole genome assembly and annotation of the endangered Caribbean coral Acropora cervicornis.</title>
        <authorList>
            <person name="Selwyn J.D."/>
            <person name="Vollmer S.V."/>
        </authorList>
    </citation>
    <scope>NUCLEOTIDE SEQUENCE</scope>
    <source>
        <strain evidence="17">K2</strain>
    </source>
</reference>
<dbReference type="SUPFAM" id="SSF56112">
    <property type="entry name" value="Protein kinase-like (PK-like)"/>
    <property type="match status" value="1"/>
</dbReference>
<evidence type="ECO:0000256" key="5">
    <source>
        <dbReference type="ARBA" id="ARBA00022679"/>
    </source>
</evidence>
<proteinExistence type="inferred from homology"/>
<gene>
    <name evidence="17" type="ORF">P5673_026590</name>
</gene>
<keyword evidence="9" id="KW-0418">Kinase</keyword>
<dbReference type="InterPro" id="IPR017441">
    <property type="entry name" value="Protein_kinase_ATP_BS"/>
</dbReference>
<keyword evidence="18" id="KW-1185">Reference proteome</keyword>
<comment type="caution">
    <text evidence="17">The sequence shown here is derived from an EMBL/GenBank/DDBJ whole genome shotgun (WGS) entry which is preliminary data.</text>
</comment>
<keyword evidence="5" id="KW-0808">Transferase</keyword>
<dbReference type="Gene3D" id="1.10.510.10">
    <property type="entry name" value="Transferase(Phosphotransferase) domain 1"/>
    <property type="match status" value="1"/>
</dbReference>
<keyword evidence="8 14" id="KW-0547">Nucleotide-binding</keyword>
<dbReference type="EC" id="2.7.11.30" evidence="3"/>
<keyword evidence="13 17" id="KW-0675">Receptor</keyword>
<evidence type="ECO:0000313" key="18">
    <source>
        <dbReference type="Proteomes" id="UP001249851"/>
    </source>
</evidence>
<dbReference type="Proteomes" id="UP001249851">
    <property type="component" value="Unassembled WGS sequence"/>
</dbReference>
<evidence type="ECO:0000256" key="7">
    <source>
        <dbReference type="ARBA" id="ARBA00022729"/>
    </source>
</evidence>
<dbReference type="GO" id="GO:0043235">
    <property type="term" value="C:receptor complex"/>
    <property type="evidence" value="ECO:0007669"/>
    <property type="project" value="TreeGrafter"/>
</dbReference>
<protein>
    <recommendedName>
        <fullName evidence="3">receptor protein serine/threonine kinase</fullName>
        <ecNumber evidence="3">2.7.11.30</ecNumber>
    </recommendedName>
</protein>
<dbReference type="PROSITE" id="PS00108">
    <property type="entry name" value="PROTEIN_KINASE_ST"/>
    <property type="match status" value="1"/>
</dbReference>
<comment type="subcellular location">
    <subcellularLocation>
        <location evidence="1">Membrane</location>
        <topology evidence="1">Single-pass type I membrane protein</topology>
    </subcellularLocation>
</comment>